<dbReference type="Pfam" id="PF12766">
    <property type="entry name" value="Pyridox_oxase_2"/>
    <property type="match status" value="1"/>
</dbReference>
<dbReference type="SUPFAM" id="SSF50475">
    <property type="entry name" value="FMN-binding split barrel"/>
    <property type="match status" value="1"/>
</dbReference>
<dbReference type="PANTHER" id="PTHR10851">
    <property type="entry name" value="PYRIDOXINE-5-PHOSPHATE OXIDASE"/>
    <property type="match status" value="1"/>
</dbReference>
<evidence type="ECO:0000256" key="4">
    <source>
        <dbReference type="ARBA" id="ARBA00023002"/>
    </source>
</evidence>
<comment type="cofactor">
    <cofactor evidence="1">
        <name>FMN</name>
        <dbReference type="ChEBI" id="CHEBI:58210"/>
    </cofactor>
</comment>
<proteinExistence type="predicted"/>
<dbReference type="InterPro" id="IPR000659">
    <property type="entry name" value="Pyridox_Oxase"/>
</dbReference>
<dbReference type="InterPro" id="IPR012349">
    <property type="entry name" value="Split_barrel_FMN-bd"/>
</dbReference>
<evidence type="ECO:0000256" key="3">
    <source>
        <dbReference type="ARBA" id="ARBA00022643"/>
    </source>
</evidence>
<feature type="domain" description="Pyridoxamine 5'-phosphate oxidase Alr4036 family FMN-binding" evidence="5">
    <location>
        <begin position="19"/>
        <end position="106"/>
    </location>
</feature>
<organism evidence="6 7">
    <name type="scientific">Methylobacterium organophilum</name>
    <dbReference type="NCBI Taxonomy" id="410"/>
    <lineage>
        <taxon>Bacteria</taxon>
        <taxon>Pseudomonadati</taxon>
        <taxon>Pseudomonadota</taxon>
        <taxon>Alphaproteobacteria</taxon>
        <taxon>Hyphomicrobiales</taxon>
        <taxon>Methylobacteriaceae</taxon>
        <taxon>Methylobacterium</taxon>
    </lineage>
</organism>
<sequence>MDALPPFYDNLDAAHEALWRLLEDGVHDRRSAFHTPTLGTVDAQGRAQIRTVVLRAADAYGGTLRFHCDRRSEKATEIALNGGASLQAFDAGARIQIRVEGSARLHTDDLLADEAWRESREQSRLCYGIAPSPGTALREGGDYTLPDTPQAIAAGRKNFAAVVLHAERLEFLYLDHRGHRRGLWLRSDAGWVECWLVP</sequence>
<keyword evidence="3" id="KW-0288">FMN</keyword>
<evidence type="ECO:0000256" key="1">
    <source>
        <dbReference type="ARBA" id="ARBA00001917"/>
    </source>
</evidence>
<dbReference type="InterPro" id="IPR024624">
    <property type="entry name" value="Pyridox_Oxase_Alr4036_FMN-bd"/>
</dbReference>
<evidence type="ECO:0000313" key="7">
    <source>
        <dbReference type="Proteomes" id="UP001055156"/>
    </source>
</evidence>
<keyword evidence="2" id="KW-0285">Flavoprotein</keyword>
<keyword evidence="4" id="KW-0560">Oxidoreductase</keyword>
<reference evidence="6" key="1">
    <citation type="journal article" date="2021" name="Front. Microbiol.">
        <title>Comprehensive Comparative Genomics and Phenotyping of Methylobacterium Species.</title>
        <authorList>
            <person name="Alessa O."/>
            <person name="Ogura Y."/>
            <person name="Fujitani Y."/>
            <person name="Takami H."/>
            <person name="Hayashi T."/>
            <person name="Sahin N."/>
            <person name="Tani A."/>
        </authorList>
    </citation>
    <scope>NUCLEOTIDE SEQUENCE</scope>
    <source>
        <strain evidence="6">NBRC 15689</strain>
    </source>
</reference>
<evidence type="ECO:0000259" key="5">
    <source>
        <dbReference type="Pfam" id="PF12766"/>
    </source>
</evidence>
<accession>A0ABQ4T353</accession>
<evidence type="ECO:0000256" key="2">
    <source>
        <dbReference type="ARBA" id="ARBA00022630"/>
    </source>
</evidence>
<dbReference type="Gene3D" id="2.30.110.10">
    <property type="entry name" value="Electron Transport, Fmn-binding Protein, Chain A"/>
    <property type="match status" value="1"/>
</dbReference>
<keyword evidence="7" id="KW-1185">Reference proteome</keyword>
<reference evidence="6" key="2">
    <citation type="submission" date="2021-08" db="EMBL/GenBank/DDBJ databases">
        <authorList>
            <person name="Tani A."/>
            <person name="Ola A."/>
            <person name="Ogura Y."/>
            <person name="Katsura K."/>
            <person name="Hayashi T."/>
        </authorList>
    </citation>
    <scope>NUCLEOTIDE SEQUENCE</scope>
    <source>
        <strain evidence="6">NBRC 15689</strain>
    </source>
</reference>
<dbReference type="Proteomes" id="UP001055156">
    <property type="component" value="Unassembled WGS sequence"/>
</dbReference>
<dbReference type="EMBL" id="BPQV01000001">
    <property type="protein sequence ID" value="GJE25385.1"/>
    <property type="molecule type" value="Genomic_DNA"/>
</dbReference>
<dbReference type="PANTHER" id="PTHR10851:SF3">
    <property type="entry name" value="PYRIDOXINE_PYRIDOXAMINE 5'-PHOSPHATE OXIDASE 2"/>
    <property type="match status" value="1"/>
</dbReference>
<dbReference type="RefSeq" id="WP_238309338.1">
    <property type="nucleotide sequence ID" value="NZ_BPQV01000001.1"/>
</dbReference>
<evidence type="ECO:0000313" key="6">
    <source>
        <dbReference type="EMBL" id="GJE25385.1"/>
    </source>
</evidence>
<protein>
    <submittedName>
        <fullName evidence="6">Pyridoxine/pyridoxamine 5'-phosphate oxidase</fullName>
    </submittedName>
</protein>
<comment type="caution">
    <text evidence="6">The sequence shown here is derived from an EMBL/GenBank/DDBJ whole genome shotgun (WGS) entry which is preliminary data.</text>
</comment>
<name>A0ABQ4T353_METOR</name>
<gene>
    <name evidence="6" type="primary">pdxH_1</name>
    <name evidence="6" type="ORF">LKMONMHP_0222</name>
</gene>